<evidence type="ECO:0000313" key="2">
    <source>
        <dbReference type="EMBL" id="KTD45945.1"/>
    </source>
</evidence>
<dbReference type="PANTHER" id="PTHR30383">
    <property type="entry name" value="THIOESTERASE 1/PROTEASE 1/LYSOPHOSPHOLIPASE L1"/>
    <property type="match status" value="1"/>
</dbReference>
<dbReference type="Gene3D" id="3.40.50.1110">
    <property type="entry name" value="SGNH hydrolase"/>
    <property type="match status" value="1"/>
</dbReference>
<evidence type="ECO:0000313" key="3">
    <source>
        <dbReference type="Proteomes" id="UP000054608"/>
    </source>
</evidence>
<dbReference type="GO" id="GO:0004622">
    <property type="term" value="F:phosphatidylcholine lysophospholipase activity"/>
    <property type="evidence" value="ECO:0007669"/>
    <property type="project" value="TreeGrafter"/>
</dbReference>
<dbReference type="SUPFAM" id="SSF52266">
    <property type="entry name" value="SGNH hydrolase"/>
    <property type="match status" value="1"/>
</dbReference>
<organism evidence="2 3">
    <name type="scientific">Legionella rubrilucens</name>
    <dbReference type="NCBI Taxonomy" id="458"/>
    <lineage>
        <taxon>Bacteria</taxon>
        <taxon>Pseudomonadati</taxon>
        <taxon>Pseudomonadota</taxon>
        <taxon>Gammaproteobacteria</taxon>
        <taxon>Legionellales</taxon>
        <taxon>Legionellaceae</taxon>
        <taxon>Legionella</taxon>
    </lineage>
</organism>
<dbReference type="PATRIC" id="fig|458.5.peg.2861"/>
<dbReference type="GO" id="GO:0006629">
    <property type="term" value="P:lipid metabolic process"/>
    <property type="evidence" value="ECO:0007669"/>
    <property type="project" value="InterPro"/>
</dbReference>
<dbReference type="CDD" id="cd01822">
    <property type="entry name" value="Lysophospholipase_L1_like"/>
    <property type="match status" value="1"/>
</dbReference>
<feature type="domain" description="SGNH hydrolase-type esterase" evidence="1">
    <location>
        <begin position="25"/>
        <end position="186"/>
    </location>
</feature>
<dbReference type="Proteomes" id="UP000054608">
    <property type="component" value="Unassembled WGS sequence"/>
</dbReference>
<sequence>MKPLHTGLVLFALIIAPLYAKNIVVLGDSLSAGYGIDIQKGWVVLLSEKLKQEYQSYRIINLSTSGDTTSNGLRKLKPALQKYQPEVIIIELGANDGLRGLPVRQMKDNLEKMVIASQKTGAKVIVLATLLPPNYGSRYLDQFNQVYAELAKAYGIILVPMFLDGVAGDNELMQKDGLHPNERAQQRILDNVWPHLKPVLE</sequence>
<protein>
    <submittedName>
        <fullName evidence="2">Esterase TesA</fullName>
        <ecNumber evidence="2">3.1.1.1</ecNumber>
    </submittedName>
</protein>
<dbReference type="Pfam" id="PF13472">
    <property type="entry name" value="Lipase_GDSL_2"/>
    <property type="match status" value="1"/>
</dbReference>
<reference evidence="2 3" key="1">
    <citation type="submission" date="2015-11" db="EMBL/GenBank/DDBJ databases">
        <title>Genomic analysis of 38 Legionella species identifies large and diverse effector repertoires.</title>
        <authorList>
            <person name="Burstein D."/>
            <person name="Amaro F."/>
            <person name="Zusman T."/>
            <person name="Lifshitz Z."/>
            <person name="Cohen O."/>
            <person name="Gilbert J.A."/>
            <person name="Pupko T."/>
            <person name="Shuman H.A."/>
            <person name="Segal G."/>
        </authorList>
    </citation>
    <scope>NUCLEOTIDE SEQUENCE [LARGE SCALE GENOMIC DNA]</scope>
    <source>
        <strain evidence="2 3">WA-270A-C2</strain>
    </source>
</reference>
<dbReference type="EMBL" id="LNYT01000022">
    <property type="protein sequence ID" value="KTD45945.1"/>
    <property type="molecule type" value="Genomic_DNA"/>
</dbReference>
<dbReference type="RefSeq" id="WP_058532689.1">
    <property type="nucleotide sequence ID" value="NZ_CAAAIN010000004.1"/>
</dbReference>
<accession>A0A0W0XMR7</accession>
<dbReference type="EC" id="3.1.1.1" evidence="2"/>
<keyword evidence="2" id="KW-0378">Hydrolase</keyword>
<dbReference type="AlphaFoldDB" id="A0A0W0XMR7"/>
<evidence type="ECO:0000259" key="1">
    <source>
        <dbReference type="Pfam" id="PF13472"/>
    </source>
</evidence>
<proteinExistence type="predicted"/>
<dbReference type="InterPro" id="IPR036514">
    <property type="entry name" value="SGNH_hydro_sf"/>
</dbReference>
<dbReference type="GO" id="GO:0106435">
    <property type="term" value="F:carboxylesterase activity"/>
    <property type="evidence" value="ECO:0007669"/>
    <property type="project" value="UniProtKB-EC"/>
</dbReference>
<dbReference type="OrthoDB" id="9786188at2"/>
<comment type="caution">
    <text evidence="2">The sequence shown here is derived from an EMBL/GenBank/DDBJ whole genome shotgun (WGS) entry which is preliminary data.</text>
</comment>
<name>A0A0W0XMR7_9GAMM</name>
<dbReference type="STRING" id="458.Lrub_2742"/>
<keyword evidence="3" id="KW-1185">Reference proteome</keyword>
<dbReference type="InterPro" id="IPR051532">
    <property type="entry name" value="Ester_Hydrolysis_Enzymes"/>
</dbReference>
<dbReference type="PANTHER" id="PTHR30383:SF24">
    <property type="entry name" value="THIOESTERASE 1_PROTEASE 1_LYSOPHOSPHOLIPASE L1"/>
    <property type="match status" value="1"/>
</dbReference>
<gene>
    <name evidence="2" type="primary">tesA</name>
    <name evidence="2" type="ORF">Lrub_2742</name>
</gene>
<dbReference type="PROSITE" id="PS01098">
    <property type="entry name" value="LIPASE_GDSL_SER"/>
    <property type="match status" value="1"/>
</dbReference>
<dbReference type="InterPro" id="IPR013830">
    <property type="entry name" value="SGNH_hydro"/>
</dbReference>
<dbReference type="InterPro" id="IPR008265">
    <property type="entry name" value="Lipase_GDSL_AS"/>
</dbReference>